<evidence type="ECO:0000313" key="2">
    <source>
        <dbReference type="Proteomes" id="UP000765845"/>
    </source>
</evidence>
<dbReference type="Proteomes" id="UP000765845">
    <property type="component" value="Unassembled WGS sequence"/>
</dbReference>
<reference evidence="1 2" key="1">
    <citation type="submission" date="2020-04" db="EMBL/GenBank/DDBJ databases">
        <authorList>
            <person name="Yoon J."/>
        </authorList>
    </citation>
    <scope>NUCLEOTIDE SEQUENCE [LARGE SCALE GENOMIC DNA]</scope>
    <source>
        <strain evidence="1 2">KMU-166</strain>
    </source>
</reference>
<dbReference type="RefSeq" id="WP_168450916.1">
    <property type="nucleotide sequence ID" value="NZ_JAAWWK010000004.1"/>
</dbReference>
<protein>
    <submittedName>
        <fullName evidence="1">Uncharacterized protein</fullName>
    </submittedName>
</protein>
<accession>A0ABX1GGW5</accession>
<gene>
    <name evidence="1" type="ORF">HCU74_13380</name>
</gene>
<organism evidence="1 2">
    <name type="scientific">Spongiibacter thalassae</name>
    <dbReference type="NCBI Taxonomy" id="2721624"/>
    <lineage>
        <taxon>Bacteria</taxon>
        <taxon>Pseudomonadati</taxon>
        <taxon>Pseudomonadota</taxon>
        <taxon>Gammaproteobacteria</taxon>
        <taxon>Cellvibrionales</taxon>
        <taxon>Spongiibacteraceae</taxon>
        <taxon>Spongiibacter</taxon>
    </lineage>
</organism>
<comment type="caution">
    <text evidence="1">The sequence shown here is derived from an EMBL/GenBank/DDBJ whole genome shotgun (WGS) entry which is preliminary data.</text>
</comment>
<keyword evidence="2" id="KW-1185">Reference proteome</keyword>
<dbReference type="EMBL" id="JAAWWK010000004">
    <property type="protein sequence ID" value="NKI18403.1"/>
    <property type="molecule type" value="Genomic_DNA"/>
</dbReference>
<evidence type="ECO:0000313" key="1">
    <source>
        <dbReference type="EMBL" id="NKI18403.1"/>
    </source>
</evidence>
<sequence length="82" mass="9342">MNLIQEKRSGDSAIPPNIEALLTDMQQRSLRRIENFGWQLKFVRQPRFEPPIVVVENATGVNIGILEQDGGVNMRPLITLRD</sequence>
<proteinExistence type="predicted"/>
<name>A0ABX1GGW5_9GAMM</name>